<dbReference type="PROSITE" id="PS50948">
    <property type="entry name" value="PAN"/>
    <property type="match status" value="1"/>
</dbReference>
<dbReference type="InterPro" id="IPR036426">
    <property type="entry name" value="Bulb-type_lectin_dom_sf"/>
</dbReference>
<keyword evidence="7" id="KW-0547">Nucleotide-binding</keyword>
<dbReference type="FunFam" id="1.10.510.10:FF:000060">
    <property type="entry name" value="G-type lectin S-receptor-like serine/threonine-protein kinase"/>
    <property type="match status" value="1"/>
</dbReference>
<dbReference type="GO" id="GO:0005886">
    <property type="term" value="C:plasma membrane"/>
    <property type="evidence" value="ECO:0007669"/>
    <property type="project" value="UniProtKB-SubCell"/>
</dbReference>
<name>S1RWJ4_THECC</name>
<keyword evidence="10" id="KW-1015">Disulfide bond</keyword>
<evidence type="ECO:0000259" key="17">
    <source>
        <dbReference type="PROSITE" id="PS50948"/>
    </source>
</evidence>
<dbReference type="PROSITE" id="PS50011">
    <property type="entry name" value="PROTEIN_KINASE_DOM"/>
    <property type="match status" value="1"/>
</dbReference>
<dbReference type="InterPro" id="IPR000858">
    <property type="entry name" value="S_locus_glycoprot_dom"/>
</dbReference>
<dbReference type="PROSITE" id="PS00108">
    <property type="entry name" value="PROTEIN_KINASE_ST"/>
    <property type="match status" value="1"/>
</dbReference>
<dbReference type="eggNOG" id="ENOG502QSMT">
    <property type="taxonomic scope" value="Eukaryota"/>
</dbReference>
<dbReference type="SMART" id="SM00473">
    <property type="entry name" value="PAN_AP"/>
    <property type="match status" value="1"/>
</dbReference>
<comment type="catalytic activity">
    <reaction evidence="13">
        <text>L-seryl-[protein] + ATP = O-phospho-L-seryl-[protein] + ADP + H(+)</text>
        <dbReference type="Rhea" id="RHEA:17989"/>
        <dbReference type="Rhea" id="RHEA-COMP:9863"/>
        <dbReference type="Rhea" id="RHEA-COMP:11604"/>
        <dbReference type="ChEBI" id="CHEBI:15378"/>
        <dbReference type="ChEBI" id="CHEBI:29999"/>
        <dbReference type="ChEBI" id="CHEBI:30616"/>
        <dbReference type="ChEBI" id="CHEBI:83421"/>
        <dbReference type="ChEBI" id="CHEBI:456216"/>
        <dbReference type="EC" id="2.7.11.1"/>
    </reaction>
</comment>
<organism evidence="18 19">
    <name type="scientific">Theobroma cacao</name>
    <name type="common">Cacao</name>
    <name type="synonym">Cocoa</name>
    <dbReference type="NCBI Taxonomy" id="3641"/>
    <lineage>
        <taxon>Eukaryota</taxon>
        <taxon>Viridiplantae</taxon>
        <taxon>Streptophyta</taxon>
        <taxon>Embryophyta</taxon>
        <taxon>Tracheophyta</taxon>
        <taxon>Spermatophyta</taxon>
        <taxon>Magnoliopsida</taxon>
        <taxon>eudicotyledons</taxon>
        <taxon>Gunneridae</taxon>
        <taxon>Pentapetalae</taxon>
        <taxon>rosids</taxon>
        <taxon>malvids</taxon>
        <taxon>Malvales</taxon>
        <taxon>Malvaceae</taxon>
        <taxon>Byttnerioideae</taxon>
        <taxon>Theobroma</taxon>
    </lineage>
</organism>
<dbReference type="PANTHER" id="PTHR27002:SF900">
    <property type="entry name" value="S-LOCUS LECTIN KINASE FAMILY PROTEIN"/>
    <property type="match status" value="1"/>
</dbReference>
<dbReference type="Pfam" id="PF08276">
    <property type="entry name" value="PAN_2"/>
    <property type="match status" value="1"/>
</dbReference>
<gene>
    <name evidence="18" type="ORF">TCM_046352</name>
</gene>
<dbReference type="OMA" id="TSPENDC"/>
<keyword evidence="4" id="KW-0723">Serine/threonine-protein kinase</keyword>
<evidence type="ECO:0000256" key="9">
    <source>
        <dbReference type="ARBA" id="ARBA00022840"/>
    </source>
</evidence>
<keyword evidence="3" id="KW-0472">Membrane</keyword>
<dbReference type="Gene3D" id="1.10.510.10">
    <property type="entry name" value="Transferase(Phosphotransferase) domain 1"/>
    <property type="match status" value="1"/>
</dbReference>
<evidence type="ECO:0000256" key="1">
    <source>
        <dbReference type="ARBA" id="ARBA00004251"/>
    </source>
</evidence>
<evidence type="ECO:0000259" key="15">
    <source>
        <dbReference type="PROSITE" id="PS50011"/>
    </source>
</evidence>
<dbReference type="Pfam" id="PF00069">
    <property type="entry name" value="Pkinase"/>
    <property type="match status" value="1"/>
</dbReference>
<keyword evidence="19" id="KW-1185">Reference proteome</keyword>
<evidence type="ECO:0000256" key="5">
    <source>
        <dbReference type="ARBA" id="ARBA00022679"/>
    </source>
</evidence>
<feature type="compositionally biased region" description="Low complexity" evidence="14">
    <location>
        <begin position="571"/>
        <end position="584"/>
    </location>
</feature>
<evidence type="ECO:0000256" key="13">
    <source>
        <dbReference type="ARBA" id="ARBA00048679"/>
    </source>
</evidence>
<accession>S1RWJ4</accession>
<dbReference type="EMBL" id="KE133303">
    <property type="protein sequence ID" value="EOY20490.1"/>
    <property type="molecule type" value="Genomic_DNA"/>
</dbReference>
<reference evidence="18 19" key="1">
    <citation type="journal article" date="2013" name="Genome Biol.">
        <title>The genome sequence of the most widely cultivated cacao type and its use to identify candidate genes regulating pod color.</title>
        <authorList>
            <person name="Motamayor J.C."/>
            <person name="Mockaitis K."/>
            <person name="Schmutz J."/>
            <person name="Haiminen N."/>
            <person name="Iii D.L."/>
            <person name="Cornejo O."/>
            <person name="Findley S.D."/>
            <person name="Zheng P."/>
            <person name="Utro F."/>
            <person name="Royaert S."/>
            <person name="Saski C."/>
            <person name="Jenkins J."/>
            <person name="Podicheti R."/>
            <person name="Zhao M."/>
            <person name="Scheffler B.E."/>
            <person name="Stack J.C."/>
            <person name="Feltus F.A."/>
            <person name="Mustiga G.M."/>
            <person name="Amores F."/>
            <person name="Phillips W."/>
            <person name="Marelli J.P."/>
            <person name="May G.D."/>
            <person name="Shapiro H."/>
            <person name="Ma J."/>
            <person name="Bustamante C.D."/>
            <person name="Schnell R.J."/>
            <person name="Main D."/>
            <person name="Gilbert D."/>
            <person name="Parida L."/>
            <person name="Kuhn D.N."/>
        </authorList>
    </citation>
    <scope>NUCLEOTIDE SEQUENCE [LARGE SCALE GENOMIC DNA]</scope>
    <source>
        <strain evidence="19">cv. Matina 1-6</strain>
    </source>
</reference>
<dbReference type="PANTHER" id="PTHR27002">
    <property type="entry name" value="RECEPTOR-LIKE SERINE/THREONINE-PROTEIN KINASE SD1-8"/>
    <property type="match status" value="1"/>
</dbReference>
<feature type="domain" description="Protein kinase" evidence="15">
    <location>
        <begin position="225"/>
        <end position="554"/>
    </location>
</feature>
<evidence type="ECO:0000259" key="16">
    <source>
        <dbReference type="PROSITE" id="PS50927"/>
    </source>
</evidence>
<dbReference type="GO" id="GO:0048544">
    <property type="term" value="P:recognition of pollen"/>
    <property type="evidence" value="ECO:0007669"/>
    <property type="project" value="InterPro"/>
</dbReference>
<evidence type="ECO:0000256" key="2">
    <source>
        <dbReference type="ARBA" id="ARBA00012513"/>
    </source>
</evidence>
<dbReference type="Pfam" id="PF01453">
    <property type="entry name" value="B_lectin"/>
    <property type="match status" value="1"/>
</dbReference>
<dbReference type="SUPFAM" id="SSF56112">
    <property type="entry name" value="Protein kinase-like (PK-like)"/>
    <property type="match status" value="1"/>
</dbReference>
<dbReference type="InterPro" id="IPR001480">
    <property type="entry name" value="Bulb-type_lectin_dom"/>
</dbReference>
<evidence type="ECO:0000256" key="4">
    <source>
        <dbReference type="ARBA" id="ARBA00022527"/>
    </source>
</evidence>
<dbReference type="HOGENOM" id="CLU_000288_116_5_1"/>
<comment type="catalytic activity">
    <reaction evidence="12">
        <text>L-threonyl-[protein] + ATP = O-phospho-L-threonyl-[protein] + ADP + H(+)</text>
        <dbReference type="Rhea" id="RHEA:46608"/>
        <dbReference type="Rhea" id="RHEA-COMP:11060"/>
        <dbReference type="Rhea" id="RHEA-COMP:11605"/>
        <dbReference type="ChEBI" id="CHEBI:15378"/>
        <dbReference type="ChEBI" id="CHEBI:30013"/>
        <dbReference type="ChEBI" id="CHEBI:30616"/>
        <dbReference type="ChEBI" id="CHEBI:61977"/>
        <dbReference type="ChEBI" id="CHEBI:456216"/>
        <dbReference type="EC" id="2.7.11.1"/>
    </reaction>
</comment>
<dbReference type="EC" id="2.7.11.1" evidence="2"/>
<keyword evidence="9" id="KW-0067">ATP-binding</keyword>
<protein>
    <recommendedName>
        <fullName evidence="2">non-specific serine/threonine protein kinase</fullName>
        <ecNumber evidence="2">2.7.11.1</ecNumber>
    </recommendedName>
</protein>
<feature type="domain" description="Bulb-type lectin" evidence="16">
    <location>
        <begin position="1"/>
        <end position="81"/>
    </location>
</feature>
<dbReference type="InterPro" id="IPR000719">
    <property type="entry name" value="Prot_kinase_dom"/>
</dbReference>
<evidence type="ECO:0000256" key="6">
    <source>
        <dbReference type="ARBA" id="ARBA00022729"/>
    </source>
</evidence>
<evidence type="ECO:0000256" key="3">
    <source>
        <dbReference type="ARBA" id="ARBA00022475"/>
    </source>
</evidence>
<dbReference type="Gene3D" id="2.90.10.10">
    <property type="entry name" value="Bulb-type lectin domain"/>
    <property type="match status" value="1"/>
</dbReference>
<evidence type="ECO:0000313" key="18">
    <source>
        <dbReference type="EMBL" id="EOY20490.1"/>
    </source>
</evidence>
<proteinExistence type="predicted"/>
<keyword evidence="8 18" id="KW-0418">Kinase</keyword>
<dbReference type="InterPro" id="IPR003609">
    <property type="entry name" value="Pan_app"/>
</dbReference>
<evidence type="ECO:0000256" key="8">
    <source>
        <dbReference type="ARBA" id="ARBA00022777"/>
    </source>
</evidence>
<dbReference type="PROSITE" id="PS50927">
    <property type="entry name" value="BULB_LECTIN"/>
    <property type="match status" value="1"/>
</dbReference>
<evidence type="ECO:0000256" key="10">
    <source>
        <dbReference type="ARBA" id="ARBA00023157"/>
    </source>
</evidence>
<sequence>MVQENPCPNCVGANRRNPINDSYGMLLFNRKGNLMLFSRSNGVVWSTNSTKIVRKPVVQLLDSGNLVVRDESDDGNSERTLSWQSFDYPTDTVLPGMKLGWDLRTGLDRRLTAWKSSDDPSPGDFTAGVELNNYPDVVGWKGTKKFIRTGPWNGLGYSGTPLLKPSPGFHFEFVWNNDEVYYRFYLGNQSAIMRYVLNQTIYQGQGYSWIEESRSWMLSTYPPTDVCDNFGLCGAYGICDSAEALPCQCLKGFKPKASRYWDSINWSQGCVRNKPLDCQKGDAFIKFGRLKLPDTEHSWVDKSIGLKECRAKCLQNCSCMAYTNTDIRGKGSGCAIWFGDLIDIKQFQDGGQELYIRMSTSEADRARHELLDWPKRFHIINGVARGLVYLHQDSRLRIIHRDLKTSNILLDSEMNPKISDFGLAKTFGGDQTEGNTNRVVGTYGYMAPEYAIDGQFSVKSDVFSFGVLVLEIISGKKNKGFYNPSHYLNLIGHAWALWKKEKPKELIDSFLQESCSLSEVVRCIHIALLCVQQRPDDRPSMSSVVLMLGSEIALVEPKEPSILMDNKSLETDSSSSNSKLSNNDVTISTLDGR</sequence>
<dbReference type="AlphaFoldDB" id="S1RWJ4"/>
<dbReference type="SMART" id="SM00220">
    <property type="entry name" value="S_TKc"/>
    <property type="match status" value="1"/>
</dbReference>
<dbReference type="InParanoid" id="S1RWJ4"/>
<evidence type="ECO:0000313" key="19">
    <source>
        <dbReference type="Proteomes" id="UP000026915"/>
    </source>
</evidence>
<dbReference type="Proteomes" id="UP000026915">
    <property type="component" value="Unassembled WGS sequence"/>
</dbReference>
<dbReference type="CDD" id="cd01098">
    <property type="entry name" value="PAN_AP_plant"/>
    <property type="match status" value="1"/>
</dbReference>
<evidence type="ECO:0000256" key="14">
    <source>
        <dbReference type="SAM" id="MobiDB-lite"/>
    </source>
</evidence>
<evidence type="ECO:0000256" key="7">
    <source>
        <dbReference type="ARBA" id="ARBA00022741"/>
    </source>
</evidence>
<feature type="domain" description="Apple" evidence="17">
    <location>
        <begin position="278"/>
        <end position="359"/>
    </location>
</feature>
<evidence type="ECO:0000256" key="11">
    <source>
        <dbReference type="ARBA" id="ARBA00023180"/>
    </source>
</evidence>
<evidence type="ECO:0000256" key="12">
    <source>
        <dbReference type="ARBA" id="ARBA00047899"/>
    </source>
</evidence>
<keyword evidence="5" id="KW-0808">Transferase</keyword>
<dbReference type="GO" id="GO:0004674">
    <property type="term" value="F:protein serine/threonine kinase activity"/>
    <property type="evidence" value="ECO:0007669"/>
    <property type="project" value="UniProtKB-KW"/>
</dbReference>
<keyword evidence="11" id="KW-0325">Glycoprotein</keyword>
<feature type="region of interest" description="Disordered" evidence="14">
    <location>
        <begin position="568"/>
        <end position="593"/>
    </location>
</feature>
<keyword evidence="6" id="KW-0732">Signal</keyword>
<dbReference type="GO" id="GO:0005524">
    <property type="term" value="F:ATP binding"/>
    <property type="evidence" value="ECO:0007669"/>
    <property type="project" value="UniProtKB-KW"/>
</dbReference>
<dbReference type="Gramene" id="EOY20490">
    <property type="protein sequence ID" value="EOY20490"/>
    <property type="gene ID" value="TCM_046352"/>
</dbReference>
<dbReference type="SUPFAM" id="SSF51110">
    <property type="entry name" value="alpha-D-mannose-specific plant lectins"/>
    <property type="match status" value="1"/>
</dbReference>
<dbReference type="InterPro" id="IPR011009">
    <property type="entry name" value="Kinase-like_dom_sf"/>
</dbReference>
<dbReference type="InterPro" id="IPR008271">
    <property type="entry name" value="Ser/Thr_kinase_AS"/>
</dbReference>
<dbReference type="Pfam" id="PF00954">
    <property type="entry name" value="S_locus_glycop"/>
    <property type="match status" value="1"/>
</dbReference>
<comment type="subcellular location">
    <subcellularLocation>
        <location evidence="1">Cell membrane</location>
        <topology evidence="1">Single-pass type I membrane protein</topology>
    </subcellularLocation>
</comment>
<keyword evidence="3" id="KW-1003">Cell membrane</keyword>